<dbReference type="EMBL" id="CP149822">
    <property type="protein sequence ID" value="WZN38976.1"/>
    <property type="molecule type" value="Genomic_DNA"/>
</dbReference>
<dbReference type="Pfam" id="PF14534">
    <property type="entry name" value="DUF4440"/>
    <property type="match status" value="1"/>
</dbReference>
<organism evidence="3 4">
    <name type="scientific">Chitinophaga pollutisoli</name>
    <dbReference type="NCBI Taxonomy" id="3133966"/>
    <lineage>
        <taxon>Bacteria</taxon>
        <taxon>Pseudomonadati</taxon>
        <taxon>Bacteroidota</taxon>
        <taxon>Chitinophagia</taxon>
        <taxon>Chitinophagales</taxon>
        <taxon>Chitinophagaceae</taxon>
        <taxon>Chitinophaga</taxon>
    </lineage>
</organism>
<dbReference type="Gene3D" id="3.10.450.50">
    <property type="match status" value="1"/>
</dbReference>
<gene>
    <name evidence="3" type="ORF">WJU16_13285</name>
</gene>
<keyword evidence="4" id="KW-1185">Reference proteome</keyword>
<evidence type="ECO:0000259" key="2">
    <source>
        <dbReference type="Pfam" id="PF14534"/>
    </source>
</evidence>
<dbReference type="Proteomes" id="UP001485459">
    <property type="component" value="Chromosome"/>
</dbReference>
<keyword evidence="1" id="KW-0732">Signal</keyword>
<dbReference type="RefSeq" id="WP_341833985.1">
    <property type="nucleotide sequence ID" value="NZ_CP149822.1"/>
</dbReference>
<evidence type="ECO:0000256" key="1">
    <source>
        <dbReference type="SAM" id="SignalP"/>
    </source>
</evidence>
<evidence type="ECO:0000313" key="3">
    <source>
        <dbReference type="EMBL" id="WZN38976.1"/>
    </source>
</evidence>
<reference evidence="4" key="1">
    <citation type="submission" date="2024-03" db="EMBL/GenBank/DDBJ databases">
        <title>Chitinophaga horti sp. nov., isolated from garden soil.</title>
        <authorList>
            <person name="Lee D.S."/>
            <person name="Han D.M."/>
            <person name="Baek J.H."/>
            <person name="Choi D.G."/>
            <person name="Jeon J.H."/>
            <person name="Jeon C.O."/>
        </authorList>
    </citation>
    <scope>NUCLEOTIDE SEQUENCE [LARGE SCALE GENOMIC DNA]</scope>
    <source>
        <strain evidence="4">GPA1</strain>
    </source>
</reference>
<protein>
    <submittedName>
        <fullName evidence="3">Nuclear transport factor 2 family protein</fullName>
    </submittedName>
</protein>
<dbReference type="SUPFAM" id="SSF54427">
    <property type="entry name" value="NTF2-like"/>
    <property type="match status" value="1"/>
</dbReference>
<accession>A0ABZ2YGL0</accession>
<proteinExistence type="predicted"/>
<evidence type="ECO:0000313" key="4">
    <source>
        <dbReference type="Proteomes" id="UP001485459"/>
    </source>
</evidence>
<feature type="chain" id="PRO_5047550720" evidence="1">
    <location>
        <begin position="21"/>
        <end position="142"/>
    </location>
</feature>
<dbReference type="InterPro" id="IPR032710">
    <property type="entry name" value="NTF2-like_dom_sf"/>
</dbReference>
<name>A0ABZ2YGL0_9BACT</name>
<dbReference type="InterPro" id="IPR027843">
    <property type="entry name" value="DUF4440"/>
</dbReference>
<sequence>MRKFLLSAAFFFSVILSASAQDPAETRIRQLMQTQLECWNRGDIEGFMGTYWKSDSLLFIGKKGLTYGWQATLENYKKAYPGKEGMGQLAFDLLEFKKLAGDAYFVVGKWKLTRTIGNLDGHFSILLRRINGEWKIVADHSS</sequence>
<feature type="signal peptide" evidence="1">
    <location>
        <begin position="1"/>
        <end position="20"/>
    </location>
</feature>
<feature type="domain" description="DUF4440" evidence="2">
    <location>
        <begin position="28"/>
        <end position="136"/>
    </location>
</feature>